<protein>
    <submittedName>
        <fullName evidence="2">Uncharacterized protein</fullName>
    </submittedName>
</protein>
<gene>
    <name evidence="2" type="ORF">RVR_5854</name>
</gene>
<name>A0A7U3VQ36_9ACTN</name>
<evidence type="ECO:0000256" key="1">
    <source>
        <dbReference type="SAM" id="MobiDB-lite"/>
    </source>
</evidence>
<reference evidence="2 3" key="4">
    <citation type="journal article" date="2020" name="Sci. Rep.">
        <title>beta-carboline chemical signals induce reveromycin production through a LuxR family regulator in Streptomyces sp. SN-593.</title>
        <authorList>
            <person name="Panthee S."/>
            <person name="Kito N."/>
            <person name="Hayashi T."/>
            <person name="Shimizu T."/>
            <person name="Ishikawa J."/>
            <person name="Hamamoto H."/>
            <person name="Osada H."/>
            <person name="Takahashi S."/>
        </authorList>
    </citation>
    <scope>NUCLEOTIDE SEQUENCE [LARGE SCALE GENOMIC DNA]</scope>
    <source>
        <strain evidence="2 3">SN-593</strain>
    </source>
</reference>
<reference evidence="2 3" key="1">
    <citation type="journal article" date="2010" name="J. Bacteriol.">
        <title>Biochemical characterization of a novel indole prenyltransferase from Streptomyces sp. SN-593.</title>
        <authorList>
            <person name="Takahashi S."/>
            <person name="Takagi H."/>
            <person name="Toyoda A."/>
            <person name="Uramoto M."/>
            <person name="Nogawa T."/>
            <person name="Ueki M."/>
            <person name="Sakaki Y."/>
            <person name="Osada H."/>
        </authorList>
    </citation>
    <scope>NUCLEOTIDE SEQUENCE [LARGE SCALE GENOMIC DNA]</scope>
    <source>
        <strain evidence="2 3">SN-593</strain>
    </source>
</reference>
<feature type="region of interest" description="Disordered" evidence="1">
    <location>
        <begin position="1"/>
        <end position="29"/>
    </location>
</feature>
<reference evidence="2 3" key="2">
    <citation type="journal article" date="2011" name="J. Antibiot.">
        <title>Furaquinocins I and J: novel polyketide isoprenoid hybrid compounds from Streptomyces reveromyceticus SN-593.</title>
        <authorList>
            <person name="Panthee S."/>
            <person name="Takahashi S."/>
            <person name="Takagi H."/>
            <person name="Nogawa T."/>
            <person name="Oowada E."/>
            <person name="Uramoto M."/>
            <person name="Osada H."/>
        </authorList>
    </citation>
    <scope>NUCLEOTIDE SEQUENCE [LARGE SCALE GENOMIC DNA]</scope>
    <source>
        <strain evidence="2 3">SN-593</strain>
    </source>
</reference>
<accession>A0A7U3VQ36</accession>
<dbReference type="Proteomes" id="UP000595703">
    <property type="component" value="Chromosome"/>
</dbReference>
<evidence type="ECO:0000313" key="2">
    <source>
        <dbReference type="EMBL" id="BBA99298.1"/>
    </source>
</evidence>
<keyword evidence="3" id="KW-1185">Reference proteome</keyword>
<organism evidence="2 3">
    <name type="scientific">Actinacidiphila reveromycinica</name>
    <dbReference type="NCBI Taxonomy" id="659352"/>
    <lineage>
        <taxon>Bacteria</taxon>
        <taxon>Bacillati</taxon>
        <taxon>Actinomycetota</taxon>
        <taxon>Actinomycetes</taxon>
        <taxon>Kitasatosporales</taxon>
        <taxon>Streptomycetaceae</taxon>
        <taxon>Actinacidiphila</taxon>
    </lineage>
</organism>
<dbReference type="KEGG" id="arev:RVR_5854"/>
<proteinExistence type="predicted"/>
<dbReference type="EMBL" id="AP018365">
    <property type="protein sequence ID" value="BBA99298.1"/>
    <property type="molecule type" value="Genomic_DNA"/>
</dbReference>
<reference evidence="2 3" key="3">
    <citation type="journal article" date="2011" name="Nat. Chem. Biol.">
        <title>Reveromycin A biosynthesis uses RevG and RevJ for stereospecific spiroacetal formation.</title>
        <authorList>
            <person name="Takahashi S."/>
            <person name="Toyoda A."/>
            <person name="Sekiyama Y."/>
            <person name="Takagi H."/>
            <person name="Nogawa T."/>
            <person name="Uramoto M."/>
            <person name="Suzuki R."/>
            <person name="Koshino H."/>
            <person name="Kumano T."/>
            <person name="Panthee S."/>
            <person name="Dairi T."/>
            <person name="Ishikawa J."/>
            <person name="Ikeda H."/>
            <person name="Sakaki Y."/>
            <person name="Osada H."/>
        </authorList>
    </citation>
    <scope>NUCLEOTIDE SEQUENCE [LARGE SCALE GENOMIC DNA]</scope>
    <source>
        <strain evidence="2 3">SN-593</strain>
    </source>
</reference>
<evidence type="ECO:0000313" key="3">
    <source>
        <dbReference type="Proteomes" id="UP000595703"/>
    </source>
</evidence>
<sequence>MPLDPGARATPPTEETRMPDQPTPDPDDDLAEIARFAQAANNSGLPEAIRHGAAAEIRRISDREQE</sequence>
<dbReference type="AlphaFoldDB" id="A0A7U3VQ36"/>